<reference evidence="1" key="2">
    <citation type="submission" date="2022-08" db="EMBL/GenBank/DDBJ databases">
        <authorList>
            <person name="Magnan C."/>
        </authorList>
    </citation>
    <scope>NUCLEOTIDE SEQUENCE</scope>
    <source>
        <strain evidence="1">NSP012P</strain>
    </source>
</reference>
<name>A0ABT4BMU2_9STAP</name>
<dbReference type="InterPro" id="IPR018918">
    <property type="entry name" value="DUF2483"/>
</dbReference>
<proteinExistence type="predicted"/>
<dbReference type="EMBL" id="JANSLD010000035">
    <property type="protein sequence ID" value="MCY1584001.1"/>
    <property type="molecule type" value="Genomic_DNA"/>
</dbReference>
<evidence type="ECO:0000313" key="2">
    <source>
        <dbReference type="Proteomes" id="UP001072952"/>
    </source>
</evidence>
<keyword evidence="2" id="KW-1185">Reference proteome</keyword>
<comment type="caution">
    <text evidence="1">The sequence shown here is derived from an EMBL/GenBank/DDBJ whole genome shotgun (WGS) entry which is preliminary data.</text>
</comment>
<gene>
    <name evidence="1" type="ORF">NW133_10880</name>
</gene>
<protein>
    <submittedName>
        <fullName evidence="1">DUF2483 domain-containing protein</fullName>
    </submittedName>
</protein>
<reference evidence="1" key="1">
    <citation type="journal article" date="2022" name="Int. J. Mol. Sci.">
        <title>Phenotypic and Genotypic Virulence Characterisation of Staphylococcus pettenkoferi Strains Isolated from Human Bloodstream and Diabetic Foot Infections.</title>
        <authorList>
            <person name="Magnan C."/>
            <person name="Ahmad-Mansour N."/>
            <person name="Pouget C."/>
            <person name="Morsli M."/>
            <person name="Huc-Brandt S."/>
            <person name="Pantel A."/>
            <person name="Dunyach-Remy C."/>
            <person name="Sotto A."/>
            <person name="Molle V."/>
            <person name="Lavigne J.-P."/>
        </authorList>
    </citation>
    <scope>NUCLEOTIDE SEQUENCE</scope>
    <source>
        <strain evidence="1">NSP012P</strain>
    </source>
</reference>
<dbReference type="RefSeq" id="WP_268213688.1">
    <property type="nucleotide sequence ID" value="NZ_JANSLD010000035.1"/>
</dbReference>
<evidence type="ECO:0000313" key="1">
    <source>
        <dbReference type="EMBL" id="MCY1584001.1"/>
    </source>
</evidence>
<accession>A0ABT4BMU2</accession>
<dbReference type="Proteomes" id="UP001072952">
    <property type="component" value="Unassembled WGS sequence"/>
</dbReference>
<sequence>MSKETVTYLIKRKDTDLYVTNKPTDRNGDISYSTNFSRAREFNGIEDASIDMTNHVAIKHTHIEKHEYREVNIDD</sequence>
<organism evidence="1 2">
    <name type="scientific">Staphylococcus pettenkoferi</name>
    <dbReference type="NCBI Taxonomy" id="170573"/>
    <lineage>
        <taxon>Bacteria</taxon>
        <taxon>Bacillati</taxon>
        <taxon>Bacillota</taxon>
        <taxon>Bacilli</taxon>
        <taxon>Bacillales</taxon>
        <taxon>Staphylococcaceae</taxon>
        <taxon>Staphylococcus</taxon>
    </lineage>
</organism>
<dbReference type="Pfam" id="PF10656">
    <property type="entry name" value="DUF2483"/>
    <property type="match status" value="1"/>
</dbReference>